<keyword evidence="2 7" id="KW-0963">Cytoplasm</keyword>
<dbReference type="SUPFAM" id="SSF89447">
    <property type="entry name" value="AbrB/MazE/MraZ-like"/>
    <property type="match status" value="1"/>
</dbReference>
<evidence type="ECO:0000256" key="2">
    <source>
        <dbReference type="ARBA" id="ARBA00022490"/>
    </source>
</evidence>
<evidence type="ECO:0000256" key="1">
    <source>
        <dbReference type="ARBA" id="ARBA00013860"/>
    </source>
</evidence>
<name>A0A520XBQ0_9DELT</name>
<comment type="subunit">
    <text evidence="7">Forms oligomers.</text>
</comment>
<accession>A0A520XBQ0</accession>
<dbReference type="GO" id="GO:0000976">
    <property type="term" value="F:transcription cis-regulatory region binding"/>
    <property type="evidence" value="ECO:0007669"/>
    <property type="project" value="TreeGrafter"/>
</dbReference>
<comment type="similarity">
    <text evidence="7">Belongs to the MraZ family.</text>
</comment>
<organism evidence="9 10">
    <name type="scientific">Candidatus Acidulodesulfobacterium acidiphilum</name>
    <dbReference type="NCBI Taxonomy" id="2597224"/>
    <lineage>
        <taxon>Bacteria</taxon>
        <taxon>Deltaproteobacteria</taxon>
        <taxon>Candidatus Acidulodesulfobacterales</taxon>
        <taxon>Candidatus Acidulodesulfobacterium</taxon>
    </lineage>
</organism>
<dbReference type="Gene3D" id="3.40.1550.20">
    <property type="entry name" value="Transcriptional regulator MraZ domain"/>
    <property type="match status" value="1"/>
</dbReference>
<evidence type="ECO:0000256" key="7">
    <source>
        <dbReference type="HAMAP-Rule" id="MF_01008"/>
    </source>
</evidence>
<dbReference type="CDD" id="cd16321">
    <property type="entry name" value="MraZ_C"/>
    <property type="match status" value="1"/>
</dbReference>
<evidence type="ECO:0000313" key="9">
    <source>
        <dbReference type="EMBL" id="RZV38643.1"/>
    </source>
</evidence>
<dbReference type="InterPro" id="IPR035644">
    <property type="entry name" value="MraZ_C"/>
</dbReference>
<dbReference type="GO" id="GO:2000143">
    <property type="term" value="P:negative regulation of DNA-templated transcription initiation"/>
    <property type="evidence" value="ECO:0007669"/>
    <property type="project" value="TreeGrafter"/>
</dbReference>
<dbReference type="InterPro" id="IPR038619">
    <property type="entry name" value="MraZ_sf"/>
</dbReference>
<dbReference type="GO" id="GO:0005737">
    <property type="term" value="C:cytoplasm"/>
    <property type="evidence" value="ECO:0007669"/>
    <property type="project" value="UniProtKB-UniRule"/>
</dbReference>
<dbReference type="GO" id="GO:0003700">
    <property type="term" value="F:DNA-binding transcription factor activity"/>
    <property type="evidence" value="ECO:0007669"/>
    <property type="project" value="UniProtKB-UniRule"/>
</dbReference>
<keyword evidence="4 7" id="KW-0805">Transcription regulation</keyword>
<protein>
    <recommendedName>
        <fullName evidence="1 7">Transcriptional regulator MraZ</fullName>
    </recommendedName>
</protein>
<comment type="subcellular location">
    <subcellularLocation>
        <location evidence="7">Cytoplasm</location>
        <location evidence="7">Nucleoid</location>
    </subcellularLocation>
</comment>
<evidence type="ECO:0000256" key="4">
    <source>
        <dbReference type="ARBA" id="ARBA00023015"/>
    </source>
</evidence>
<dbReference type="Proteomes" id="UP000322454">
    <property type="component" value="Unassembled WGS sequence"/>
</dbReference>
<dbReference type="Pfam" id="PF02381">
    <property type="entry name" value="MraZ"/>
    <property type="match status" value="2"/>
</dbReference>
<evidence type="ECO:0000259" key="8">
    <source>
        <dbReference type="PROSITE" id="PS51740"/>
    </source>
</evidence>
<dbReference type="EMBL" id="SHMQ01000016">
    <property type="protein sequence ID" value="RZV38643.1"/>
    <property type="molecule type" value="Genomic_DNA"/>
</dbReference>
<dbReference type="InterPro" id="IPR007159">
    <property type="entry name" value="SpoVT-AbrB_dom"/>
</dbReference>
<dbReference type="GO" id="GO:0009295">
    <property type="term" value="C:nucleoid"/>
    <property type="evidence" value="ECO:0007669"/>
    <property type="project" value="UniProtKB-SubCell"/>
</dbReference>
<proteinExistence type="inferred from homology"/>
<evidence type="ECO:0000256" key="5">
    <source>
        <dbReference type="ARBA" id="ARBA00023125"/>
    </source>
</evidence>
<dbReference type="HAMAP" id="MF_01008">
    <property type="entry name" value="MraZ"/>
    <property type="match status" value="1"/>
</dbReference>
<sequence>MFSGRYNHAIDDKGRIKVPQKIKEALASVYNDTSVVITNLDKCLVAYPLEEWRKLEEKALKLPSMQKDVLEFLRYFFSGAEEVELDKMDRIHIPQSLKLSGNLNKEAVIVGIINRFEIWDRDLWDANFQGAKSNFESIAATMAQIGF</sequence>
<dbReference type="InterPro" id="IPR035642">
    <property type="entry name" value="MraZ_N"/>
</dbReference>
<keyword evidence="3" id="KW-0677">Repeat</keyword>
<evidence type="ECO:0000256" key="3">
    <source>
        <dbReference type="ARBA" id="ARBA00022737"/>
    </source>
</evidence>
<gene>
    <name evidence="7 9" type="primary">mraZ</name>
    <name evidence="9" type="ORF">EVJ48_06655</name>
</gene>
<keyword evidence="6 7" id="KW-0804">Transcription</keyword>
<dbReference type="InterPro" id="IPR020603">
    <property type="entry name" value="MraZ_dom"/>
</dbReference>
<dbReference type="PANTHER" id="PTHR34701:SF1">
    <property type="entry name" value="TRANSCRIPTIONAL REGULATOR MRAZ"/>
    <property type="match status" value="1"/>
</dbReference>
<dbReference type="InterPro" id="IPR037914">
    <property type="entry name" value="SpoVT-AbrB_sf"/>
</dbReference>
<feature type="domain" description="SpoVT-AbrB" evidence="8">
    <location>
        <begin position="5"/>
        <end position="51"/>
    </location>
</feature>
<evidence type="ECO:0000256" key="6">
    <source>
        <dbReference type="ARBA" id="ARBA00023163"/>
    </source>
</evidence>
<dbReference type="NCBIfam" id="TIGR00242">
    <property type="entry name" value="division/cell wall cluster transcriptional repressor MraZ"/>
    <property type="match status" value="1"/>
</dbReference>
<reference evidence="9 10" key="1">
    <citation type="submission" date="2019-01" db="EMBL/GenBank/DDBJ databases">
        <title>Insights into ecological role of a new deltaproteobacterial order Candidatus Sinidesulfobacterales (Sva0485) by metagenomics and metatranscriptomics.</title>
        <authorList>
            <person name="Tan S."/>
            <person name="Liu J."/>
            <person name="Fang Y."/>
            <person name="Hedlund B."/>
            <person name="Lian Z.-H."/>
            <person name="Huang L.-Y."/>
            <person name="Li J.-T."/>
            <person name="Huang L.-N."/>
            <person name="Li W.-J."/>
            <person name="Jiang H.-C."/>
            <person name="Dong H.-L."/>
            <person name="Shu W.-S."/>
        </authorList>
    </citation>
    <scope>NUCLEOTIDE SEQUENCE [LARGE SCALE GENOMIC DNA]</scope>
    <source>
        <strain evidence="9">AP4</strain>
    </source>
</reference>
<keyword evidence="5 7" id="KW-0238">DNA-binding</keyword>
<dbReference type="AlphaFoldDB" id="A0A520XBQ0"/>
<dbReference type="PROSITE" id="PS51740">
    <property type="entry name" value="SPOVT_ABRB"/>
    <property type="match status" value="1"/>
</dbReference>
<comment type="caution">
    <text evidence="9">The sequence shown here is derived from an EMBL/GenBank/DDBJ whole genome shotgun (WGS) entry which is preliminary data.</text>
</comment>
<dbReference type="PANTHER" id="PTHR34701">
    <property type="entry name" value="TRANSCRIPTIONAL REGULATOR MRAZ"/>
    <property type="match status" value="1"/>
</dbReference>
<evidence type="ECO:0000313" key="10">
    <source>
        <dbReference type="Proteomes" id="UP000322454"/>
    </source>
</evidence>
<dbReference type="InterPro" id="IPR003444">
    <property type="entry name" value="MraZ"/>
</dbReference>
<dbReference type="CDD" id="cd16320">
    <property type="entry name" value="MraZ_N"/>
    <property type="match status" value="1"/>
</dbReference>